<name>A0A9W7AFM6_9STRA</name>
<keyword evidence="2" id="KW-1133">Transmembrane helix</keyword>
<feature type="transmembrane region" description="Helical" evidence="2">
    <location>
        <begin position="434"/>
        <end position="456"/>
    </location>
</feature>
<evidence type="ECO:0000256" key="1">
    <source>
        <dbReference type="SAM" id="MobiDB-lite"/>
    </source>
</evidence>
<reference evidence="4" key="1">
    <citation type="journal article" date="2023" name="Commun. Biol.">
        <title>Genome analysis of Parmales, the sister group of diatoms, reveals the evolutionary specialization of diatoms from phago-mixotrophs to photoautotrophs.</title>
        <authorList>
            <person name="Ban H."/>
            <person name="Sato S."/>
            <person name="Yoshikawa S."/>
            <person name="Yamada K."/>
            <person name="Nakamura Y."/>
            <person name="Ichinomiya M."/>
            <person name="Sato N."/>
            <person name="Blanc-Mathieu R."/>
            <person name="Endo H."/>
            <person name="Kuwata A."/>
            <person name="Ogata H."/>
        </authorList>
    </citation>
    <scope>NUCLEOTIDE SEQUENCE [LARGE SCALE GENOMIC DNA]</scope>
</reference>
<dbReference type="EMBL" id="BLQM01000165">
    <property type="protein sequence ID" value="GMH71412.1"/>
    <property type="molecule type" value="Genomic_DNA"/>
</dbReference>
<accession>A0A9W7AFM6</accession>
<protein>
    <submittedName>
        <fullName evidence="3">Uncharacterized protein</fullName>
    </submittedName>
</protein>
<evidence type="ECO:0000313" key="3">
    <source>
        <dbReference type="EMBL" id="GMH71412.1"/>
    </source>
</evidence>
<organism evidence="3 4">
    <name type="scientific">Triparma laevis f. inornata</name>
    <dbReference type="NCBI Taxonomy" id="1714386"/>
    <lineage>
        <taxon>Eukaryota</taxon>
        <taxon>Sar</taxon>
        <taxon>Stramenopiles</taxon>
        <taxon>Ochrophyta</taxon>
        <taxon>Bolidophyceae</taxon>
        <taxon>Parmales</taxon>
        <taxon>Triparmaceae</taxon>
        <taxon>Triparma</taxon>
    </lineage>
</organism>
<comment type="caution">
    <text evidence="3">The sequence shown here is derived from an EMBL/GenBank/DDBJ whole genome shotgun (WGS) entry which is preliminary data.</text>
</comment>
<evidence type="ECO:0000256" key="2">
    <source>
        <dbReference type="SAM" id="Phobius"/>
    </source>
</evidence>
<feature type="region of interest" description="Disordered" evidence="1">
    <location>
        <begin position="607"/>
        <end position="631"/>
    </location>
</feature>
<feature type="transmembrane region" description="Helical" evidence="2">
    <location>
        <begin position="287"/>
        <end position="309"/>
    </location>
</feature>
<feature type="transmembrane region" description="Helical" evidence="2">
    <location>
        <begin position="476"/>
        <end position="495"/>
    </location>
</feature>
<sequence length="652" mass="73660">MDSSATLPKDADVLLLLFCELMRSRKLASTLPLCSTPLPSLTHTDLIKIARGFEYLSKTTSADGDSVKATFDRYPSMRELAKRNPFLEEALIVTSVRLNNASNKASTGFRLTLGVLLSFFDTLSDINMIFLYSAAGNHNFAKAILISILCNMGIQLFLVWLQYRKQSWSKVRHNSVTGSEECIFEKHLRVHLRGTKTAALKMFQNPHPFLTLASLLQLFREALTVLTLTKNGVDSYRVSRGAEPFVGSYTDPKSEMMMTKCAELFAEAIPGTCIQTFALLGGCPLSFPAIFGLVTSVVTASFISTLVSYECDLDRKSRAHSPTFYGYFPDNAQARMSASISMFLFSACQLTARAFSLCLAGSYSCKVLLTYIVGDQCVYLLYKLLRGDFTYVIDSSHPATSFFLSLCCRLVVKNIADFTGNTHMRHPYEVGGSYWALTILSTPFFSLYFGSCYLKFVESEEGKAMGLEMVLSPKHVYSMIGGLVAFQALVFFWFLRSIKPEYIYTFYDAKSGNQQAEDHFMLNMKDEHKVQIFLKSQQKWINIKEEVVEWTTKRIPKWNESQPDWWNPRLKSVIPDWGVSDPETLKTIRSDLVEAIRRGGPRVWESSEIDDDLEASVHQSSGNSNDGESAMMRRRRIARQARRDLQQVGRYL</sequence>
<dbReference type="Proteomes" id="UP001162640">
    <property type="component" value="Unassembled WGS sequence"/>
</dbReference>
<keyword evidence="2" id="KW-0812">Transmembrane</keyword>
<dbReference type="AlphaFoldDB" id="A0A9W7AFM6"/>
<evidence type="ECO:0000313" key="4">
    <source>
        <dbReference type="Proteomes" id="UP001162640"/>
    </source>
</evidence>
<keyword evidence="2" id="KW-0472">Membrane</keyword>
<gene>
    <name evidence="3" type="ORF">TL16_g05644</name>
</gene>
<feature type="compositionally biased region" description="Polar residues" evidence="1">
    <location>
        <begin position="617"/>
        <end position="627"/>
    </location>
</feature>
<proteinExistence type="predicted"/>